<dbReference type="EMBL" id="JACWMS010000002">
    <property type="protein sequence ID" value="MBD1320579.1"/>
    <property type="molecule type" value="Genomic_DNA"/>
</dbReference>
<accession>A0ABR7WFR4</accession>
<organism evidence="1 2">
    <name type="scientific">Gordonia hankookensis</name>
    <dbReference type="NCBI Taxonomy" id="589403"/>
    <lineage>
        <taxon>Bacteria</taxon>
        <taxon>Bacillati</taxon>
        <taxon>Actinomycetota</taxon>
        <taxon>Actinomycetes</taxon>
        <taxon>Mycobacteriales</taxon>
        <taxon>Gordoniaceae</taxon>
        <taxon>Gordonia</taxon>
    </lineage>
</organism>
<protein>
    <submittedName>
        <fullName evidence="1">Uncharacterized protein</fullName>
    </submittedName>
</protein>
<sequence length="336" mass="36428">MADVGLRMLGNLYSQLMIDDAWCVRRERGFTWWSYRLAQHIEVSHPFQSHGVEVCTVRIWTETVGDVDPRTSPAIVIAPFNMHATSDALVWSPNTSMISRCSSAVVHDETIGWMSKILATAAVVQNAGAHNQAHDLARACGGQPAASNHPSNGRRDERDDILNMSSHVLVPEGGYPSRFTGPGMANASDFLVQMNFLGSADATGLTCEVPFTRNEPMAVTSMAGGDQLHTSLVQIFTDVAHPEAGNGLFTLMKLPVSPNPQDIPSIANALNAAEAGGQSLSHLLGAWCPDPTSDRTLAFCSFVPNMLSHLVRVENIVWDQSVRSQFARSWFGSNAN</sequence>
<keyword evidence="2" id="KW-1185">Reference proteome</keyword>
<dbReference type="Proteomes" id="UP000602395">
    <property type="component" value="Unassembled WGS sequence"/>
</dbReference>
<dbReference type="RefSeq" id="WP_190267202.1">
    <property type="nucleotide sequence ID" value="NZ_BAABAD010000004.1"/>
</dbReference>
<evidence type="ECO:0000313" key="1">
    <source>
        <dbReference type="EMBL" id="MBD1320579.1"/>
    </source>
</evidence>
<gene>
    <name evidence="1" type="ORF">IDF66_13410</name>
</gene>
<evidence type="ECO:0000313" key="2">
    <source>
        <dbReference type="Proteomes" id="UP000602395"/>
    </source>
</evidence>
<proteinExistence type="predicted"/>
<name>A0ABR7WFR4_9ACTN</name>
<comment type="caution">
    <text evidence="1">The sequence shown here is derived from an EMBL/GenBank/DDBJ whole genome shotgun (WGS) entry which is preliminary data.</text>
</comment>
<reference evidence="1 2" key="1">
    <citation type="submission" date="2020-09" db="EMBL/GenBank/DDBJ databases">
        <title>Novel species in genus Gordonia.</title>
        <authorList>
            <person name="Zhang G."/>
        </authorList>
    </citation>
    <scope>NUCLEOTIDE SEQUENCE [LARGE SCALE GENOMIC DNA]</scope>
    <source>
        <strain evidence="1 2">ON-33</strain>
    </source>
</reference>